<dbReference type="PANTHER" id="PTHR30126">
    <property type="entry name" value="HTH-TYPE TRANSCRIPTIONAL REGULATOR"/>
    <property type="match status" value="1"/>
</dbReference>
<keyword evidence="3" id="KW-0238">DNA-binding</keyword>
<feature type="domain" description="HTH lysR-type" evidence="5">
    <location>
        <begin position="1"/>
        <end position="56"/>
    </location>
</feature>
<dbReference type="GO" id="GO:0000976">
    <property type="term" value="F:transcription cis-regulatory region binding"/>
    <property type="evidence" value="ECO:0007669"/>
    <property type="project" value="TreeGrafter"/>
</dbReference>
<protein>
    <submittedName>
        <fullName evidence="6">LysR family transcriptional regulator</fullName>
    </submittedName>
</protein>
<dbReference type="PANTHER" id="PTHR30126:SF40">
    <property type="entry name" value="HTH-TYPE TRANSCRIPTIONAL REGULATOR GLTR"/>
    <property type="match status" value="1"/>
</dbReference>
<dbReference type="RefSeq" id="WP_203192457.1">
    <property type="nucleotide sequence ID" value="NZ_CP063362.1"/>
</dbReference>
<dbReference type="SUPFAM" id="SSF53850">
    <property type="entry name" value="Periplasmic binding protein-like II"/>
    <property type="match status" value="1"/>
</dbReference>
<keyword evidence="4" id="KW-0804">Transcription</keyword>
<evidence type="ECO:0000256" key="1">
    <source>
        <dbReference type="ARBA" id="ARBA00009437"/>
    </source>
</evidence>
<comment type="similarity">
    <text evidence="1">Belongs to the LysR transcriptional regulatory family.</text>
</comment>
<dbReference type="EMBL" id="CP063362">
    <property type="protein sequence ID" value="QRG05591.1"/>
    <property type="molecule type" value="Genomic_DNA"/>
</dbReference>
<dbReference type="SUPFAM" id="SSF46785">
    <property type="entry name" value="Winged helix' DNA-binding domain"/>
    <property type="match status" value="1"/>
</dbReference>
<dbReference type="KEGG" id="xdi:EZH22_21375"/>
<evidence type="ECO:0000313" key="7">
    <source>
        <dbReference type="Proteomes" id="UP000596427"/>
    </source>
</evidence>
<dbReference type="Gene3D" id="1.10.10.10">
    <property type="entry name" value="Winged helix-like DNA-binding domain superfamily/Winged helix DNA-binding domain"/>
    <property type="match status" value="1"/>
</dbReference>
<dbReference type="InterPro" id="IPR005119">
    <property type="entry name" value="LysR_subst-bd"/>
</dbReference>
<evidence type="ECO:0000313" key="6">
    <source>
        <dbReference type="EMBL" id="QRG05591.1"/>
    </source>
</evidence>
<proteinExistence type="inferred from homology"/>
<evidence type="ECO:0000256" key="2">
    <source>
        <dbReference type="ARBA" id="ARBA00023015"/>
    </source>
</evidence>
<dbReference type="Proteomes" id="UP000596427">
    <property type="component" value="Chromosome"/>
</dbReference>
<evidence type="ECO:0000259" key="5">
    <source>
        <dbReference type="PROSITE" id="PS50931"/>
    </source>
</evidence>
<dbReference type="Pfam" id="PF00126">
    <property type="entry name" value="HTH_1"/>
    <property type="match status" value="1"/>
</dbReference>
<name>A0A974SGT3_9HYPH</name>
<dbReference type="Pfam" id="PF03466">
    <property type="entry name" value="LysR_substrate"/>
    <property type="match status" value="1"/>
</dbReference>
<dbReference type="InterPro" id="IPR000847">
    <property type="entry name" value="LysR_HTH_N"/>
</dbReference>
<dbReference type="Gene3D" id="3.40.190.10">
    <property type="entry name" value="Periplasmic binding protein-like II"/>
    <property type="match status" value="2"/>
</dbReference>
<organism evidence="6 7">
    <name type="scientific">Xanthobacter dioxanivorans</name>
    <dbReference type="NCBI Taxonomy" id="2528964"/>
    <lineage>
        <taxon>Bacteria</taxon>
        <taxon>Pseudomonadati</taxon>
        <taxon>Pseudomonadota</taxon>
        <taxon>Alphaproteobacteria</taxon>
        <taxon>Hyphomicrobiales</taxon>
        <taxon>Xanthobacteraceae</taxon>
        <taxon>Xanthobacter</taxon>
    </lineage>
</organism>
<gene>
    <name evidence="6" type="ORF">EZH22_21375</name>
</gene>
<dbReference type="InterPro" id="IPR036388">
    <property type="entry name" value="WH-like_DNA-bd_sf"/>
</dbReference>
<reference evidence="6 7" key="1">
    <citation type="submission" date="2020-10" db="EMBL/GenBank/DDBJ databases">
        <title>Degradation of 1,4-Dioxane by Xanthobacter sp. YN2, via a Novel Group-2 Soluble Di-Iron Monooxygenase.</title>
        <authorList>
            <person name="Ma F."/>
            <person name="Wang Y."/>
            <person name="Yang J."/>
            <person name="Guo H."/>
            <person name="Su D."/>
            <person name="Yu L."/>
        </authorList>
    </citation>
    <scope>NUCLEOTIDE SEQUENCE [LARGE SCALE GENOMIC DNA]</scope>
    <source>
        <strain evidence="6 7">YN2</strain>
    </source>
</reference>
<dbReference type="GO" id="GO:0003700">
    <property type="term" value="F:DNA-binding transcription factor activity"/>
    <property type="evidence" value="ECO:0007669"/>
    <property type="project" value="InterPro"/>
</dbReference>
<dbReference type="InterPro" id="IPR036390">
    <property type="entry name" value="WH_DNA-bd_sf"/>
</dbReference>
<dbReference type="AlphaFoldDB" id="A0A974SGT3"/>
<keyword evidence="2" id="KW-0805">Transcription regulation</keyword>
<accession>A0A974SGT3</accession>
<dbReference type="PROSITE" id="PS50931">
    <property type="entry name" value="HTH_LYSR"/>
    <property type="match status" value="1"/>
</dbReference>
<keyword evidence="7" id="KW-1185">Reference proteome</keyword>
<sequence>MRDFQFLQAVAETGSITRAAQVLGCVQSNVTTRLKKLEARLGQRLVERIDGRMVPTALGSLALDYGTRIFRLSREAEALLQSAGEALPPLRVGTMETTAAVRLPALLKRMRTDLPSLRLQLRSGTSGELVAELKRGTLDLVLVAEDAADASFASTVLWQEELVEVRPAGGEADSALVVFREGCCYRERCRAVFGEAPVLELGTLDGIIGCVSAGLGRTLLPASAVERWRALGEVATRRLTPGPVLVSTIALWRPHSPSRASIEAVVALARASEDRVSGDMTGSLPSHAPGPMPS</sequence>
<evidence type="ECO:0000256" key="3">
    <source>
        <dbReference type="ARBA" id="ARBA00023125"/>
    </source>
</evidence>
<evidence type="ECO:0000256" key="4">
    <source>
        <dbReference type="ARBA" id="ARBA00023163"/>
    </source>
</evidence>